<protein>
    <recommendedName>
        <fullName evidence="1">Protein kinase domain-containing protein</fullName>
    </recommendedName>
</protein>
<evidence type="ECO:0000313" key="3">
    <source>
        <dbReference type="Proteomes" id="UP000003786"/>
    </source>
</evidence>
<dbReference type="InterPro" id="IPR000719">
    <property type="entry name" value="Prot_kinase_dom"/>
</dbReference>
<dbReference type="GO" id="GO:0005737">
    <property type="term" value="C:cytoplasm"/>
    <property type="evidence" value="ECO:0007669"/>
    <property type="project" value="TreeGrafter"/>
</dbReference>
<dbReference type="GO" id="GO:0005524">
    <property type="term" value="F:ATP binding"/>
    <property type="evidence" value="ECO:0007669"/>
    <property type="project" value="InterPro"/>
</dbReference>
<proteinExistence type="predicted"/>
<dbReference type="OrthoDB" id="338859at2759"/>
<dbReference type="PROSITE" id="PS50011">
    <property type="entry name" value="PROTEIN_KINASE_DOM"/>
    <property type="match status" value="1"/>
</dbReference>
<dbReference type="GO" id="GO:0044773">
    <property type="term" value="P:mitotic DNA damage checkpoint signaling"/>
    <property type="evidence" value="ECO:0007669"/>
    <property type="project" value="TreeGrafter"/>
</dbReference>
<accession>J4CCY2</accession>
<dbReference type="eggNOG" id="ENOG502RMKM">
    <property type="taxonomic scope" value="Eukaryota"/>
</dbReference>
<keyword evidence="3" id="KW-1185">Reference proteome</keyword>
<dbReference type="PANTHER" id="PTHR44167:SF24">
    <property type="entry name" value="SERINE_THREONINE-PROTEIN KINASE CHK2"/>
    <property type="match status" value="1"/>
</dbReference>
<dbReference type="Gene3D" id="1.10.510.10">
    <property type="entry name" value="Transferase(Phosphotransferase) domain 1"/>
    <property type="match status" value="1"/>
</dbReference>
<reference evidence="2 3" key="1">
    <citation type="journal article" date="2012" name="MBio">
        <title>Comparative genome analysis of three eukaryotic parasites with differing abilities to transform leukocytes reveals key mediators of Theileria-induced leukocyte transformation.</title>
        <authorList>
            <person name="Hayashida K."/>
            <person name="Hara Y."/>
            <person name="Abe T."/>
            <person name="Yamasaki C."/>
            <person name="Toyoda A."/>
            <person name="Kosuge T."/>
            <person name="Suzuki Y."/>
            <person name="Sato Y."/>
            <person name="Kawashima S."/>
            <person name="Katayama T."/>
            <person name="Wakaguri H."/>
            <person name="Inoue N."/>
            <person name="Homma K."/>
            <person name="Tada-Umezaki M."/>
            <person name="Yagi Y."/>
            <person name="Fujii Y."/>
            <person name="Habara T."/>
            <person name="Kanehisa M."/>
            <person name="Watanabe H."/>
            <person name="Ito K."/>
            <person name="Gojobori T."/>
            <person name="Sugawara H."/>
            <person name="Imanishi T."/>
            <person name="Weir W."/>
            <person name="Gardner M."/>
            <person name="Pain A."/>
            <person name="Shiels B."/>
            <person name="Hattori M."/>
            <person name="Nene V."/>
            <person name="Sugimoto C."/>
        </authorList>
    </citation>
    <scope>NUCLEOTIDE SEQUENCE [LARGE SCALE GENOMIC DNA]</scope>
    <source>
        <strain evidence="2 3">Shintoku</strain>
    </source>
</reference>
<evidence type="ECO:0000313" key="2">
    <source>
        <dbReference type="EMBL" id="BAM40187.1"/>
    </source>
</evidence>
<dbReference type="InterPro" id="IPR011009">
    <property type="entry name" value="Kinase-like_dom_sf"/>
</dbReference>
<sequence>MVHSLDDSEDFKLATAPGEDAVDGGSRSLVKRRGSGRRAMSERFKYRNTLNICRLKKTPKYWNHHEHFNNLTKDINQALNTLNPDHYEDINKDLKEVSGELTDETDVPIDQNDIEMSYDTIDHNAVKPRAYSSSADTVNKSAASELNEAKSDLINAVNQTSPVSSAGGGTRLVKKDITRLGKLELMENIENYVQVNFSNYRQFYEKVGPIRLNGPLAEGLKSNHVDISLWDDPATQLISQNSSKRKVYNIYWIPKIFSNISLRAAIKFVEDCNVRDGRSIKREIECHLYMYQRFQAIFKSNNASSLILQDDWPTVEVLGYYLDKKDPGKSVLISRKLTGPDFFYIIRSENNSSFVKRITPIYEFNKLDWCITALNRISQFGSVGIRHNDIKPDNIVLDVYFDQGVKKVDVKIIDLGAASMEYTKEFTGGTPWYESPEQKLLEYYTKKNRNCEMARKVNIDISSDAWGAGLSIVEVLMGRRVVDYIKQPYGIGLLNFTGIPPYGKSSVTSPNLEDYLWWNREEYWEINPEAWVHEAKKVLGLTCENCAMVDPETMSYKDNYPEDLEYTDKVEYTNYSDAMENSYMEGGSYVESVDNEFEDFYTCSVCSYRYNETVKENICKIVARYVFNSLIVVDPRKRRNVQEVANHLRSFVTQAISYYL</sequence>
<dbReference type="GeneID" id="20715150"/>
<organism evidence="2 3">
    <name type="scientific">Theileria orientalis strain Shintoku</name>
    <dbReference type="NCBI Taxonomy" id="869250"/>
    <lineage>
        <taxon>Eukaryota</taxon>
        <taxon>Sar</taxon>
        <taxon>Alveolata</taxon>
        <taxon>Apicomplexa</taxon>
        <taxon>Aconoidasida</taxon>
        <taxon>Piroplasmida</taxon>
        <taxon>Theileriidae</taxon>
        <taxon>Theileria</taxon>
    </lineage>
</organism>
<gene>
    <name evidence="2" type="ORF">TOT_020001059</name>
</gene>
<feature type="domain" description="Protein kinase" evidence="1">
    <location>
        <begin position="210"/>
        <end position="652"/>
    </location>
</feature>
<evidence type="ECO:0000259" key="1">
    <source>
        <dbReference type="PROSITE" id="PS50011"/>
    </source>
</evidence>
<dbReference type="VEuPathDB" id="PiroplasmaDB:TOT_020001059"/>
<dbReference type="OMA" id="PWYESPE"/>
<dbReference type="GO" id="GO:0004674">
    <property type="term" value="F:protein serine/threonine kinase activity"/>
    <property type="evidence" value="ECO:0007669"/>
    <property type="project" value="TreeGrafter"/>
</dbReference>
<dbReference type="AlphaFoldDB" id="J4CCY2"/>
<dbReference type="InterPro" id="IPR008271">
    <property type="entry name" value="Ser/Thr_kinase_AS"/>
</dbReference>
<name>J4CCY2_THEOR</name>
<dbReference type="STRING" id="869250.J4CCY2"/>
<dbReference type="RefSeq" id="XP_009690488.1">
    <property type="nucleotide sequence ID" value="XM_009692193.1"/>
</dbReference>
<dbReference type="KEGG" id="tot:TOT_020001059"/>
<dbReference type="EMBL" id="AP011947">
    <property type="protein sequence ID" value="BAM40187.1"/>
    <property type="molecule type" value="Genomic_DNA"/>
</dbReference>
<dbReference type="GO" id="GO:0005634">
    <property type="term" value="C:nucleus"/>
    <property type="evidence" value="ECO:0007669"/>
    <property type="project" value="TreeGrafter"/>
</dbReference>
<dbReference type="PANTHER" id="PTHR44167">
    <property type="entry name" value="OVARIAN-SPECIFIC SERINE/THREONINE-PROTEIN KINASE LOK-RELATED"/>
    <property type="match status" value="1"/>
</dbReference>
<dbReference type="Proteomes" id="UP000003786">
    <property type="component" value="Chromosome 2"/>
</dbReference>
<dbReference type="SUPFAM" id="SSF56112">
    <property type="entry name" value="Protein kinase-like (PK-like)"/>
    <property type="match status" value="1"/>
</dbReference>
<dbReference type="Pfam" id="PF00069">
    <property type="entry name" value="Pkinase"/>
    <property type="match status" value="1"/>
</dbReference>
<dbReference type="SMART" id="SM00220">
    <property type="entry name" value="S_TKc"/>
    <property type="match status" value="1"/>
</dbReference>
<dbReference type="PROSITE" id="PS00108">
    <property type="entry name" value="PROTEIN_KINASE_ST"/>
    <property type="match status" value="1"/>
</dbReference>